<reference evidence="8" key="1">
    <citation type="submission" date="2022-03" db="EMBL/GenBank/DDBJ databases">
        <title>Draft genome sequence of Aduncisulcus paluster, a free-living microaerophilic Fornicata.</title>
        <authorList>
            <person name="Yuyama I."/>
            <person name="Kume K."/>
            <person name="Tamura T."/>
            <person name="Inagaki Y."/>
            <person name="Hashimoto T."/>
        </authorList>
    </citation>
    <scope>NUCLEOTIDE SEQUENCE</scope>
    <source>
        <strain evidence="8">NY0171</strain>
    </source>
</reference>
<evidence type="ECO:0000313" key="9">
    <source>
        <dbReference type="Proteomes" id="UP001057375"/>
    </source>
</evidence>
<protein>
    <recommendedName>
        <fullName evidence="1">RNA helicase</fullName>
        <ecNumber evidence="1">3.6.4.13</ecNumber>
    </recommendedName>
</protein>
<dbReference type="PROSITE" id="PS51192">
    <property type="entry name" value="HELICASE_ATP_BIND_1"/>
    <property type="match status" value="1"/>
</dbReference>
<evidence type="ECO:0000256" key="4">
    <source>
        <dbReference type="ARBA" id="ARBA00022806"/>
    </source>
</evidence>
<dbReference type="EMBL" id="BQXS01010863">
    <property type="protein sequence ID" value="GKT34769.1"/>
    <property type="molecule type" value="Genomic_DNA"/>
</dbReference>
<dbReference type="InterPro" id="IPR044742">
    <property type="entry name" value="DEAD/DEAH_RhlB"/>
</dbReference>
<keyword evidence="5" id="KW-0067">ATP-binding</keyword>
<evidence type="ECO:0000313" key="8">
    <source>
        <dbReference type="EMBL" id="GKT34769.1"/>
    </source>
</evidence>
<dbReference type="Gene3D" id="3.40.50.300">
    <property type="entry name" value="P-loop containing nucleotide triphosphate hydrolases"/>
    <property type="match status" value="2"/>
</dbReference>
<dbReference type="SUPFAM" id="SSF52540">
    <property type="entry name" value="P-loop containing nucleoside triphosphate hydrolases"/>
    <property type="match status" value="1"/>
</dbReference>
<feature type="domain" description="Helicase ATP-binding" evidence="6">
    <location>
        <begin position="27"/>
        <end position="198"/>
    </location>
</feature>
<organism evidence="8 9">
    <name type="scientific">Aduncisulcus paluster</name>
    <dbReference type="NCBI Taxonomy" id="2918883"/>
    <lineage>
        <taxon>Eukaryota</taxon>
        <taxon>Metamonada</taxon>
        <taxon>Carpediemonas-like organisms</taxon>
        <taxon>Aduncisulcus</taxon>
    </lineage>
</organism>
<accession>A0ABQ5KTQ3</accession>
<dbReference type="CDD" id="cd18787">
    <property type="entry name" value="SF2_C_DEAD"/>
    <property type="match status" value="1"/>
</dbReference>
<gene>
    <name evidence="8" type="ORF">ADUPG1_008062</name>
</gene>
<keyword evidence="3" id="KW-0378">Hydrolase</keyword>
<feature type="domain" description="Helicase C-terminal" evidence="7">
    <location>
        <begin position="229"/>
        <end position="373"/>
    </location>
</feature>
<comment type="caution">
    <text evidence="8">The sequence shown here is derived from an EMBL/GenBank/DDBJ whole genome shotgun (WGS) entry which is preliminary data.</text>
</comment>
<name>A0ABQ5KTQ3_9EUKA</name>
<evidence type="ECO:0000256" key="1">
    <source>
        <dbReference type="ARBA" id="ARBA00012552"/>
    </source>
</evidence>
<dbReference type="PANTHER" id="PTHR47958">
    <property type="entry name" value="ATP-DEPENDENT RNA HELICASE DBP3"/>
    <property type="match status" value="1"/>
</dbReference>
<dbReference type="InterPro" id="IPR001650">
    <property type="entry name" value="Helicase_C-like"/>
</dbReference>
<evidence type="ECO:0000259" key="6">
    <source>
        <dbReference type="PROSITE" id="PS51192"/>
    </source>
</evidence>
<dbReference type="InterPro" id="IPR011545">
    <property type="entry name" value="DEAD/DEAH_box_helicase_dom"/>
</dbReference>
<proteinExistence type="predicted"/>
<evidence type="ECO:0000256" key="3">
    <source>
        <dbReference type="ARBA" id="ARBA00022801"/>
    </source>
</evidence>
<dbReference type="EC" id="3.6.4.13" evidence="1"/>
<dbReference type="SMART" id="SM00490">
    <property type="entry name" value="HELICc"/>
    <property type="match status" value="1"/>
</dbReference>
<dbReference type="GO" id="GO:0004386">
    <property type="term" value="F:helicase activity"/>
    <property type="evidence" value="ECO:0007669"/>
    <property type="project" value="UniProtKB-KW"/>
</dbReference>
<keyword evidence="2" id="KW-0547">Nucleotide-binding</keyword>
<keyword evidence="9" id="KW-1185">Reference proteome</keyword>
<dbReference type="CDD" id="cd00268">
    <property type="entry name" value="DEADc"/>
    <property type="match status" value="1"/>
</dbReference>
<dbReference type="InterPro" id="IPR014001">
    <property type="entry name" value="Helicase_ATP-bd"/>
</dbReference>
<dbReference type="SMART" id="SM00487">
    <property type="entry name" value="DEXDc"/>
    <property type="match status" value="1"/>
</dbReference>
<dbReference type="PROSITE" id="PS51194">
    <property type="entry name" value="HELICASE_CTER"/>
    <property type="match status" value="1"/>
</dbReference>
<keyword evidence="4 8" id="KW-0347">Helicase</keyword>
<dbReference type="Pfam" id="PF00270">
    <property type="entry name" value="DEAD"/>
    <property type="match status" value="1"/>
</dbReference>
<dbReference type="Pfam" id="PF00271">
    <property type="entry name" value="Helicase_C"/>
    <property type="match status" value="1"/>
</dbReference>
<sequence>MKIKVPLMRGIFDYGFHLPSPIQAQAIPRIIKHKSILAQAQNGTGKTAAFLIGCLERIVPESKTTQVLIVSPTRELAVQTAHCASLLGHYLNISCHAIVGGTEVKQDKKVISKGVHLVSGTPGRILHFISTGLINPSHVKIIVVDETDEILGKEGMGSQLRRIRQYLPSSIQDIFFSATLPPDVVELATELCPDAEHILIPTSSLSMIQVKHFMLDVTLDAYKIDVLVDLFSIVVITQAVIFVSTRARADWLAKQIARRQLCEFVVVHGGMDQEKRQEATTKFRRGAVRLLIVTDVWSRGVDVQQVSLVINYDLPDKCETYIHRVGRSGRFKRKGTAVSFVCDTKEDKSKLKMIEKFYSIKMDELPEDPEEVAKLI</sequence>
<dbReference type="InterPro" id="IPR027417">
    <property type="entry name" value="P-loop_NTPase"/>
</dbReference>
<dbReference type="Proteomes" id="UP001057375">
    <property type="component" value="Unassembled WGS sequence"/>
</dbReference>
<evidence type="ECO:0000256" key="5">
    <source>
        <dbReference type="ARBA" id="ARBA00022840"/>
    </source>
</evidence>
<evidence type="ECO:0000256" key="2">
    <source>
        <dbReference type="ARBA" id="ARBA00022741"/>
    </source>
</evidence>
<evidence type="ECO:0000259" key="7">
    <source>
        <dbReference type="PROSITE" id="PS51194"/>
    </source>
</evidence>